<keyword evidence="2" id="KW-0805">Transcription regulation</keyword>
<keyword evidence="3" id="KW-0238">DNA-binding</keyword>
<accession>A0ABP1ASU8</accession>
<dbReference type="InterPro" id="IPR051032">
    <property type="entry name" value="AP2/ERF_TF_ERF_subfamily"/>
</dbReference>
<dbReference type="PROSITE" id="PS51032">
    <property type="entry name" value="AP2_ERF"/>
    <property type="match status" value="1"/>
</dbReference>
<dbReference type="Proteomes" id="UP001497522">
    <property type="component" value="Chromosome 15"/>
</dbReference>
<feature type="compositionally biased region" description="Acidic residues" evidence="8">
    <location>
        <begin position="173"/>
        <end position="182"/>
    </location>
</feature>
<feature type="compositionally biased region" description="Low complexity" evidence="8">
    <location>
        <begin position="31"/>
        <end position="49"/>
    </location>
</feature>
<evidence type="ECO:0000256" key="6">
    <source>
        <dbReference type="ARBA" id="ARBA00023242"/>
    </source>
</evidence>
<dbReference type="InterPro" id="IPR016177">
    <property type="entry name" value="DNA-bd_dom_sf"/>
</dbReference>
<dbReference type="SMART" id="SM00380">
    <property type="entry name" value="AP2"/>
    <property type="match status" value="1"/>
</dbReference>
<name>A0ABP1ASU8_9BRYO</name>
<protein>
    <recommendedName>
        <fullName evidence="9">AP2/ERF domain-containing protein</fullName>
    </recommendedName>
</protein>
<dbReference type="InterPro" id="IPR001471">
    <property type="entry name" value="AP2/ERF_dom"/>
</dbReference>
<feature type="region of interest" description="Disordered" evidence="8">
    <location>
        <begin position="149"/>
        <end position="184"/>
    </location>
</feature>
<keyword evidence="11" id="KW-1185">Reference proteome</keyword>
<evidence type="ECO:0000313" key="11">
    <source>
        <dbReference type="Proteomes" id="UP001497522"/>
    </source>
</evidence>
<keyword evidence="5" id="KW-0804">Transcription</keyword>
<sequence>MMVNSASPVTGKRIEGSDLAGAPLKRKSGGSARSIQKRSCSSSPSSTNRGGKSYRGVRMRTWGKWVSEIREPNKRSRIWLGSFPTAEMAARAYDAAVLALRGPNAPLNFPETPPVLQARDWRSAAHMSPRSIQAAAAAAAASAVPPAAPLHIPQSHQQTSNTFCSPGASCCSGEEEEEDDQEELHKKYPDHYNQLASLKDDENLNLAAESQSGAPQSDQQSRVQSMPEAQQLIGMEWIESQFAGPFQDFEELGYFHHQSVLREIEEDDDDDDDSESAPFLWSYLW</sequence>
<keyword evidence="6" id="KW-0539">Nucleus</keyword>
<dbReference type="EMBL" id="OZ023716">
    <property type="protein sequence ID" value="CAK9865591.1"/>
    <property type="molecule type" value="Genomic_DNA"/>
</dbReference>
<keyword evidence="4" id="KW-0010">Activator</keyword>
<comment type="similarity">
    <text evidence="7">Belongs to the AP2/ERF transcription factor family. ERF subfamily.</text>
</comment>
<feature type="compositionally biased region" description="Polar residues" evidence="8">
    <location>
        <begin position="154"/>
        <end position="164"/>
    </location>
</feature>
<dbReference type="SUPFAM" id="SSF54171">
    <property type="entry name" value="DNA-binding domain"/>
    <property type="match status" value="1"/>
</dbReference>
<comment type="subcellular location">
    <subcellularLocation>
        <location evidence="1">Nucleus</location>
    </subcellularLocation>
</comment>
<evidence type="ECO:0000256" key="1">
    <source>
        <dbReference type="ARBA" id="ARBA00004123"/>
    </source>
</evidence>
<gene>
    <name evidence="10" type="ORF">CSSPJE1EN2_LOCUS8586</name>
</gene>
<organism evidence="10 11">
    <name type="scientific">Sphagnum jensenii</name>
    <dbReference type="NCBI Taxonomy" id="128206"/>
    <lineage>
        <taxon>Eukaryota</taxon>
        <taxon>Viridiplantae</taxon>
        <taxon>Streptophyta</taxon>
        <taxon>Embryophyta</taxon>
        <taxon>Bryophyta</taxon>
        <taxon>Sphagnophytina</taxon>
        <taxon>Sphagnopsida</taxon>
        <taxon>Sphagnales</taxon>
        <taxon>Sphagnaceae</taxon>
        <taxon>Sphagnum</taxon>
    </lineage>
</organism>
<feature type="domain" description="AP2/ERF" evidence="9">
    <location>
        <begin position="53"/>
        <end position="110"/>
    </location>
</feature>
<dbReference type="PANTHER" id="PTHR31985">
    <property type="entry name" value="ETHYLENE-RESPONSIVE TRANSCRIPTION FACTOR ERF042-RELATED"/>
    <property type="match status" value="1"/>
</dbReference>
<evidence type="ECO:0000256" key="5">
    <source>
        <dbReference type="ARBA" id="ARBA00023163"/>
    </source>
</evidence>
<evidence type="ECO:0000256" key="2">
    <source>
        <dbReference type="ARBA" id="ARBA00023015"/>
    </source>
</evidence>
<reference evidence="10" key="1">
    <citation type="submission" date="2024-03" db="EMBL/GenBank/DDBJ databases">
        <authorList>
            <consortium name="ELIXIR-Norway"/>
            <consortium name="Elixir Norway"/>
        </authorList>
    </citation>
    <scope>NUCLEOTIDE SEQUENCE</scope>
</reference>
<dbReference type="PANTHER" id="PTHR31985:SF273">
    <property type="entry name" value="ETHYLENE-RESPONSIVE TRANSCRIPTION FACTOR ERF017"/>
    <property type="match status" value="1"/>
</dbReference>
<evidence type="ECO:0000313" key="10">
    <source>
        <dbReference type="EMBL" id="CAK9865591.1"/>
    </source>
</evidence>
<evidence type="ECO:0000259" key="9">
    <source>
        <dbReference type="PROSITE" id="PS51032"/>
    </source>
</evidence>
<evidence type="ECO:0000256" key="3">
    <source>
        <dbReference type="ARBA" id="ARBA00023125"/>
    </source>
</evidence>
<dbReference type="Pfam" id="PF00847">
    <property type="entry name" value="AP2"/>
    <property type="match status" value="1"/>
</dbReference>
<dbReference type="Gene3D" id="3.30.730.10">
    <property type="entry name" value="AP2/ERF domain"/>
    <property type="match status" value="1"/>
</dbReference>
<feature type="region of interest" description="Disordered" evidence="8">
    <location>
        <begin position="1"/>
        <end position="55"/>
    </location>
</feature>
<proteinExistence type="inferred from homology"/>
<evidence type="ECO:0000256" key="4">
    <source>
        <dbReference type="ARBA" id="ARBA00023159"/>
    </source>
</evidence>
<dbReference type="InterPro" id="IPR036955">
    <property type="entry name" value="AP2/ERF_dom_sf"/>
</dbReference>
<evidence type="ECO:0000256" key="8">
    <source>
        <dbReference type="SAM" id="MobiDB-lite"/>
    </source>
</evidence>
<evidence type="ECO:0000256" key="7">
    <source>
        <dbReference type="ARBA" id="ARBA00024343"/>
    </source>
</evidence>
<dbReference type="PRINTS" id="PR00367">
    <property type="entry name" value="ETHRSPELEMNT"/>
</dbReference>
<dbReference type="CDD" id="cd00018">
    <property type="entry name" value="AP2"/>
    <property type="match status" value="1"/>
</dbReference>